<feature type="region of interest" description="Disordered" evidence="7">
    <location>
        <begin position="92"/>
        <end position="132"/>
    </location>
</feature>
<evidence type="ECO:0000313" key="11">
    <source>
        <dbReference type="Proteomes" id="UP001383392"/>
    </source>
</evidence>
<evidence type="ECO:0000256" key="1">
    <source>
        <dbReference type="ARBA" id="ARBA00008080"/>
    </source>
</evidence>
<accession>A0A1S9M3C9</accession>
<dbReference type="GO" id="GO:0000049">
    <property type="term" value="F:tRNA binding"/>
    <property type="evidence" value="ECO:0007669"/>
    <property type="project" value="UniProtKB-UniRule"/>
</dbReference>
<evidence type="ECO:0000256" key="7">
    <source>
        <dbReference type="SAM" id="MobiDB-lite"/>
    </source>
</evidence>
<keyword evidence="5" id="KW-0699">rRNA-binding</keyword>
<evidence type="ECO:0000313" key="10">
    <source>
        <dbReference type="Proteomes" id="UP000189722"/>
    </source>
</evidence>
<dbReference type="InterPro" id="IPR027437">
    <property type="entry name" value="Rbsml_uS13_C"/>
</dbReference>
<organism evidence="9 10">
    <name type="scientific">Candidatus Phytoplasma citri</name>
    <dbReference type="NCBI Taxonomy" id="180978"/>
    <lineage>
        <taxon>Bacteria</taxon>
        <taxon>Bacillati</taxon>
        <taxon>Mycoplasmatota</taxon>
        <taxon>Mollicutes</taxon>
        <taxon>Acholeplasmatales</taxon>
        <taxon>Acholeplasmataceae</taxon>
        <taxon>Candidatus Phytoplasma</taxon>
        <taxon>16SrII (Peanut WB group)</taxon>
    </lineage>
</organism>
<keyword evidence="5" id="KW-0820">tRNA-binding</keyword>
<dbReference type="SUPFAM" id="SSF46946">
    <property type="entry name" value="S13-like H2TH domain"/>
    <property type="match status" value="1"/>
</dbReference>
<sequence>MLRIAGADIPGTKSILIGLTYIYGIGIKTSRKILQSINIDGNIRVKDLQESQLTAIRTEINKLNEKGLLRRELALMNIKNLIAINSYRGRRHNLGLPVRGQNTRNNAKTSRKNRQVNLSDSVKKNNNLKKRG</sequence>
<keyword evidence="3 5" id="KW-0687">Ribonucleoprotein</keyword>
<reference evidence="8 11" key="2">
    <citation type="journal article" date="2023" name="Int. J. Syst. Evol. Microbiol.">
        <title>The observation of taxonomic boundaries for the 16SrII and 16SrXXV phytoplasmas using genome-based delimitation.</title>
        <authorList>
            <person name="Rodrigues Jardim B."/>
            <person name="Tran-Nguyen L.T.T."/>
            <person name="Gambley C."/>
            <person name="Al-Sadi A.M."/>
            <person name="Al-Subhi A.M."/>
            <person name="Foissac X."/>
            <person name="Salar P."/>
            <person name="Cai H."/>
            <person name="Yang J.Y."/>
            <person name="Davis R."/>
            <person name="Jones L."/>
            <person name="Rodoni B."/>
            <person name="Constable F.E."/>
        </authorList>
    </citation>
    <scope>NUCLEOTIDE SEQUENCE [LARGE SCALE GENOMIC DNA]</scope>
    <source>
        <strain evidence="8">BAWM-OMN-P75</strain>
    </source>
</reference>
<dbReference type="FunFam" id="1.10.8.50:FF:000001">
    <property type="entry name" value="30S ribosomal protein S13"/>
    <property type="match status" value="1"/>
</dbReference>
<dbReference type="Proteomes" id="UP000189722">
    <property type="component" value="Unassembled WGS sequence"/>
</dbReference>
<dbReference type="HAMAP" id="MF_01315">
    <property type="entry name" value="Ribosomal_uS13"/>
    <property type="match status" value="1"/>
</dbReference>
<proteinExistence type="inferred from homology"/>
<keyword evidence="2 5" id="KW-0689">Ribosomal protein</keyword>
<comment type="function">
    <text evidence="5">Located at the top of the head of the 30S subunit, it contacts several helices of the 16S rRNA. In the 70S ribosome it contacts the 23S rRNA (bridge B1a) and protein L5 of the 50S subunit (bridge B1b), connecting the 2 subunits; these bridges are implicated in subunit movement. Contacts the tRNAs in the A and P-sites.</text>
</comment>
<dbReference type="PANTHER" id="PTHR10871:SF1">
    <property type="entry name" value="SMALL RIBOSOMAL SUBUNIT PROTEIN US13M"/>
    <property type="match status" value="1"/>
</dbReference>
<evidence type="ECO:0000256" key="6">
    <source>
        <dbReference type="RuleBase" id="RU003830"/>
    </source>
</evidence>
<evidence type="ECO:0000313" key="8">
    <source>
        <dbReference type="EMBL" id="MEK0308950.1"/>
    </source>
</evidence>
<dbReference type="GO" id="GO:0015935">
    <property type="term" value="C:small ribosomal subunit"/>
    <property type="evidence" value="ECO:0007669"/>
    <property type="project" value="TreeGrafter"/>
</dbReference>
<dbReference type="GO" id="GO:0005829">
    <property type="term" value="C:cytosol"/>
    <property type="evidence" value="ECO:0007669"/>
    <property type="project" value="TreeGrafter"/>
</dbReference>
<dbReference type="PIRSF" id="PIRSF002134">
    <property type="entry name" value="Ribosomal_S13"/>
    <property type="match status" value="1"/>
</dbReference>
<dbReference type="GO" id="GO:0003735">
    <property type="term" value="F:structural constituent of ribosome"/>
    <property type="evidence" value="ECO:0007669"/>
    <property type="project" value="InterPro"/>
</dbReference>
<reference evidence="9 10" key="1">
    <citation type="submission" date="2017-02" db="EMBL/GenBank/DDBJ databases">
        <title>A draft genome of 'Candidatus Phytoplasma aurantifolia' the agent of the witches-broom disease of lime.</title>
        <authorList>
            <person name="Foissac X."/>
            <person name="Carle P."/>
        </authorList>
    </citation>
    <scope>NUCLEOTIDE SEQUENCE [LARGE SCALE GENOMIC DNA]</scope>
    <source>
        <strain evidence="9 10">WBDL</strain>
    </source>
</reference>
<dbReference type="Gene3D" id="4.10.910.10">
    <property type="entry name" value="30s ribosomal protein s13, domain 2"/>
    <property type="match status" value="1"/>
</dbReference>
<evidence type="ECO:0000256" key="4">
    <source>
        <dbReference type="ARBA" id="ARBA00035166"/>
    </source>
</evidence>
<dbReference type="PANTHER" id="PTHR10871">
    <property type="entry name" value="30S RIBOSOMAL PROTEIN S13/40S RIBOSOMAL PROTEIN S18"/>
    <property type="match status" value="1"/>
</dbReference>
<comment type="subunit">
    <text evidence="5">Part of the 30S ribosomal subunit. Forms a loose heterodimer with protein S19. Forms two bridges to the 50S subunit in the 70S ribosome.</text>
</comment>
<dbReference type="AlphaFoldDB" id="A0A1S9M3C9"/>
<dbReference type="OrthoDB" id="9803610at2"/>
<dbReference type="EMBL" id="JAOSJG010000002">
    <property type="protein sequence ID" value="MEK0308950.1"/>
    <property type="molecule type" value="Genomic_DNA"/>
</dbReference>
<dbReference type="Proteomes" id="UP001383392">
    <property type="component" value="Unassembled WGS sequence"/>
</dbReference>
<dbReference type="InterPro" id="IPR018269">
    <property type="entry name" value="Ribosomal_uS13_CS"/>
</dbReference>
<comment type="similarity">
    <text evidence="1 5 6">Belongs to the universal ribosomal protein uS13 family.</text>
</comment>
<dbReference type="InterPro" id="IPR010979">
    <property type="entry name" value="Ribosomal_uS13-like_H2TH"/>
</dbReference>
<protein>
    <recommendedName>
        <fullName evidence="4 5">Small ribosomal subunit protein uS13</fullName>
    </recommendedName>
</protein>
<dbReference type="GO" id="GO:0019843">
    <property type="term" value="F:rRNA binding"/>
    <property type="evidence" value="ECO:0007669"/>
    <property type="project" value="UniProtKB-UniRule"/>
</dbReference>
<dbReference type="Pfam" id="PF00416">
    <property type="entry name" value="Ribosomal_S13"/>
    <property type="match status" value="2"/>
</dbReference>
<dbReference type="PROSITE" id="PS00646">
    <property type="entry name" value="RIBOSOMAL_S13_1"/>
    <property type="match status" value="1"/>
</dbReference>
<evidence type="ECO:0000313" key="9">
    <source>
        <dbReference type="EMBL" id="OOP59778.1"/>
    </source>
</evidence>
<keyword evidence="5" id="KW-0694">RNA-binding</keyword>
<evidence type="ECO:0000256" key="3">
    <source>
        <dbReference type="ARBA" id="ARBA00023274"/>
    </source>
</evidence>
<dbReference type="InterPro" id="IPR001892">
    <property type="entry name" value="Ribosomal_uS13"/>
</dbReference>
<dbReference type="RefSeq" id="WP_078122917.1">
    <property type="nucleotide sequence ID" value="NZ_JAOSJG010000002.1"/>
</dbReference>
<gene>
    <name evidence="5 8" type="primary">rpsM</name>
    <name evidence="9" type="ORF">B2G44_00540</name>
    <name evidence="8" type="ORF">OC712_00390</name>
</gene>
<dbReference type="GO" id="GO:0006412">
    <property type="term" value="P:translation"/>
    <property type="evidence" value="ECO:0007669"/>
    <property type="project" value="UniProtKB-UniRule"/>
</dbReference>
<comment type="caution">
    <text evidence="9">The sequence shown here is derived from an EMBL/GenBank/DDBJ whole genome shotgun (WGS) entry which is preliminary data.</text>
</comment>
<dbReference type="PROSITE" id="PS50159">
    <property type="entry name" value="RIBOSOMAL_S13_2"/>
    <property type="match status" value="1"/>
</dbReference>
<dbReference type="Gene3D" id="1.10.8.50">
    <property type="match status" value="1"/>
</dbReference>
<dbReference type="STRING" id="180978.B2G44_00540"/>
<evidence type="ECO:0000256" key="2">
    <source>
        <dbReference type="ARBA" id="ARBA00022980"/>
    </source>
</evidence>
<evidence type="ECO:0000256" key="5">
    <source>
        <dbReference type="HAMAP-Rule" id="MF_01315"/>
    </source>
</evidence>
<keyword evidence="11" id="KW-1185">Reference proteome</keyword>
<dbReference type="EMBL" id="MWKN01000015">
    <property type="protein sequence ID" value="OOP59778.1"/>
    <property type="molecule type" value="Genomic_DNA"/>
</dbReference>
<name>A0A1S9M3C9_9MOLU</name>